<organism evidence="2 3">
    <name type="scientific">Photobacterium leiognathi lrivu.4.1</name>
    <dbReference type="NCBI Taxonomy" id="1248232"/>
    <lineage>
        <taxon>Bacteria</taxon>
        <taxon>Pseudomonadati</taxon>
        <taxon>Pseudomonadota</taxon>
        <taxon>Gammaproteobacteria</taxon>
        <taxon>Vibrionales</taxon>
        <taxon>Vibrionaceae</taxon>
        <taxon>Photobacterium</taxon>
    </lineage>
</organism>
<evidence type="ECO:0000313" key="3">
    <source>
        <dbReference type="Proteomes" id="UP000030675"/>
    </source>
</evidence>
<dbReference type="RefSeq" id="WP_008986344.1">
    <property type="nucleotide sequence ID" value="NZ_DF196819.1"/>
</dbReference>
<name>A0A0U1P7E0_PHOLE</name>
<evidence type="ECO:0000313" key="2">
    <source>
        <dbReference type="EMBL" id="GAD30552.1"/>
    </source>
</evidence>
<keyword evidence="1" id="KW-1133">Transmembrane helix</keyword>
<evidence type="ECO:0000256" key="1">
    <source>
        <dbReference type="SAM" id="Phobius"/>
    </source>
</evidence>
<dbReference type="Proteomes" id="UP000030675">
    <property type="component" value="Unassembled WGS sequence"/>
</dbReference>
<protein>
    <submittedName>
        <fullName evidence="2">Putative membrane protein</fullName>
    </submittedName>
</protein>
<feature type="transmembrane region" description="Helical" evidence="1">
    <location>
        <begin position="42"/>
        <end position="65"/>
    </location>
</feature>
<keyword evidence="1" id="KW-0812">Transmembrane</keyword>
<gene>
    <name evidence="2" type="ORF">PLEI_2208</name>
</gene>
<sequence length="134" mass="15234">MGQDIPTPTRLRVASKVLSLLVALSLFRQADLFKHLFSDSLIAIVPDIILLLVFISGVLACIGLFKEAKWGFIPLYFYIPATTMFMKLSLIPYLPDLISIAYRGHMILAINSLVLIYSVFLLLRRMDRNLIYEV</sequence>
<dbReference type="GeneID" id="99739982"/>
<feature type="transmembrane region" description="Helical" evidence="1">
    <location>
        <begin position="100"/>
        <end position="123"/>
    </location>
</feature>
<keyword evidence="1" id="KW-0472">Membrane</keyword>
<accession>A0A0U1P7E0</accession>
<dbReference type="HOGENOM" id="CLU_1894261_0_0_6"/>
<dbReference type="eggNOG" id="ENOG5031XM6">
    <property type="taxonomic scope" value="Bacteria"/>
</dbReference>
<reference evidence="3" key="1">
    <citation type="submission" date="2012-12" db="EMBL/GenBank/DDBJ databases">
        <title>Genome Sequence of Photobacterium leiognathi lrivu.4.1.</title>
        <authorList>
            <person name="Urbanczyk H."/>
            <person name="Ogura Y."/>
            <person name="Hayashi T."/>
            <person name="Dunlap P.V."/>
        </authorList>
    </citation>
    <scope>NUCLEOTIDE SEQUENCE [LARGE SCALE GENOMIC DNA]</scope>
    <source>
        <strain evidence="3">lrivu.4.1</strain>
    </source>
</reference>
<proteinExistence type="predicted"/>
<dbReference type="AlphaFoldDB" id="A0A0U1P7E0"/>
<dbReference type="EMBL" id="DF196819">
    <property type="protein sequence ID" value="GAD30552.1"/>
    <property type="molecule type" value="Genomic_DNA"/>
</dbReference>
<feature type="transmembrane region" description="Helical" evidence="1">
    <location>
        <begin position="72"/>
        <end position="94"/>
    </location>
</feature>